<feature type="compositionally biased region" description="Low complexity" evidence="1">
    <location>
        <begin position="1"/>
        <end position="19"/>
    </location>
</feature>
<protein>
    <recommendedName>
        <fullName evidence="2">RNA polymerase sigma-70 region 4 domain-containing protein</fullName>
    </recommendedName>
</protein>
<sequence length="199" mass="21392">MNRSPAASTACSAASTPPSRRGKHEHVHRGIAHSLRGGHRWPVDAPVSARSPRARAAGAQPRVPPSRRSTVKPRTKTLSPRQQKKAVAADLLLEPELVAAIDAERPRTRGECVGGVRPCPWVACRYHLLLDVTPYGGLVQLPGVELEQLKHSCALDVADAGDNTLEVVGELLAVTRERVRQIEAKAIERATSVVEGRAA</sequence>
<accession>A0A2W5TYZ7</accession>
<dbReference type="Proteomes" id="UP000249061">
    <property type="component" value="Unassembled WGS sequence"/>
</dbReference>
<organism evidence="3 4">
    <name type="scientific">Archangium gephyra</name>
    <dbReference type="NCBI Taxonomy" id="48"/>
    <lineage>
        <taxon>Bacteria</taxon>
        <taxon>Pseudomonadati</taxon>
        <taxon>Myxococcota</taxon>
        <taxon>Myxococcia</taxon>
        <taxon>Myxococcales</taxon>
        <taxon>Cystobacterineae</taxon>
        <taxon>Archangiaceae</taxon>
        <taxon>Archangium</taxon>
    </lineage>
</organism>
<feature type="compositionally biased region" description="Basic residues" evidence="1">
    <location>
        <begin position="20"/>
        <end position="39"/>
    </location>
</feature>
<dbReference type="Gene3D" id="1.10.10.10">
    <property type="entry name" value="Winged helix-like DNA-binding domain superfamily/Winged helix DNA-binding domain"/>
    <property type="match status" value="1"/>
</dbReference>
<dbReference type="Pfam" id="PF04545">
    <property type="entry name" value="Sigma70_r4"/>
    <property type="match status" value="1"/>
</dbReference>
<comment type="caution">
    <text evidence="3">The sequence shown here is derived from an EMBL/GenBank/DDBJ whole genome shotgun (WGS) entry which is preliminary data.</text>
</comment>
<evidence type="ECO:0000259" key="2">
    <source>
        <dbReference type="Pfam" id="PF04545"/>
    </source>
</evidence>
<dbReference type="GO" id="GO:0003700">
    <property type="term" value="F:DNA-binding transcription factor activity"/>
    <property type="evidence" value="ECO:0007669"/>
    <property type="project" value="InterPro"/>
</dbReference>
<feature type="region of interest" description="Disordered" evidence="1">
    <location>
        <begin position="1"/>
        <end position="83"/>
    </location>
</feature>
<dbReference type="PRINTS" id="PR00046">
    <property type="entry name" value="SIGMA70FCT"/>
</dbReference>
<dbReference type="InterPro" id="IPR007630">
    <property type="entry name" value="RNA_pol_sigma70_r4"/>
</dbReference>
<feature type="compositionally biased region" description="Low complexity" evidence="1">
    <location>
        <begin position="45"/>
        <end position="61"/>
    </location>
</feature>
<dbReference type="InterPro" id="IPR036388">
    <property type="entry name" value="WH-like_DNA-bd_sf"/>
</dbReference>
<evidence type="ECO:0000313" key="4">
    <source>
        <dbReference type="Proteomes" id="UP000249061"/>
    </source>
</evidence>
<dbReference type="SUPFAM" id="SSF88659">
    <property type="entry name" value="Sigma3 and sigma4 domains of RNA polymerase sigma factors"/>
    <property type="match status" value="1"/>
</dbReference>
<dbReference type="InterPro" id="IPR000943">
    <property type="entry name" value="RNA_pol_sigma70"/>
</dbReference>
<reference evidence="3 4" key="1">
    <citation type="submission" date="2017-08" db="EMBL/GenBank/DDBJ databases">
        <title>Infants hospitalized years apart are colonized by the same room-sourced microbial strains.</title>
        <authorList>
            <person name="Brooks B."/>
            <person name="Olm M.R."/>
            <person name="Firek B.A."/>
            <person name="Baker R."/>
            <person name="Thomas B.C."/>
            <person name="Morowitz M.J."/>
            <person name="Banfield J.F."/>
        </authorList>
    </citation>
    <scope>NUCLEOTIDE SEQUENCE [LARGE SCALE GENOMIC DNA]</scope>
    <source>
        <strain evidence="3">S2_003_000_R2_14</strain>
    </source>
</reference>
<gene>
    <name evidence="3" type="ORF">DI536_04170</name>
</gene>
<evidence type="ECO:0000313" key="3">
    <source>
        <dbReference type="EMBL" id="PZR17516.1"/>
    </source>
</evidence>
<dbReference type="GO" id="GO:0006352">
    <property type="term" value="P:DNA-templated transcription initiation"/>
    <property type="evidence" value="ECO:0007669"/>
    <property type="project" value="InterPro"/>
</dbReference>
<dbReference type="InterPro" id="IPR013324">
    <property type="entry name" value="RNA_pol_sigma_r3/r4-like"/>
</dbReference>
<evidence type="ECO:0000256" key="1">
    <source>
        <dbReference type="SAM" id="MobiDB-lite"/>
    </source>
</evidence>
<proteinExistence type="predicted"/>
<dbReference type="EMBL" id="QFQP01000002">
    <property type="protein sequence ID" value="PZR17516.1"/>
    <property type="molecule type" value="Genomic_DNA"/>
</dbReference>
<name>A0A2W5TYZ7_9BACT</name>
<dbReference type="AlphaFoldDB" id="A0A2W5TYZ7"/>
<feature type="domain" description="RNA polymerase sigma-70 region 4" evidence="2">
    <location>
        <begin position="164"/>
        <end position="189"/>
    </location>
</feature>